<comment type="caution">
    <text evidence="2">The sequence shown here is derived from an EMBL/GenBank/DDBJ whole genome shotgun (WGS) entry which is preliminary data.</text>
</comment>
<dbReference type="InParanoid" id="Q4E5P4"/>
<sequence length="171" mass="18826">MQRLATAPGCVLGHLSDAGCARSRHAESCEGNGASWACAIRGEELLMESCQLAGRLRTLGQMDPRDSEKRCWNADPGHSGCCRNAQKRDRPFPQAFQRAKKEHAAPPSNEARCRKRVRIGQCNTACRVKLRKEAFKQTKKGFLPPEAMTSGPAQAGHHHHQYPGVTGRHGF</sequence>
<feature type="region of interest" description="Disordered" evidence="1">
    <location>
        <begin position="142"/>
        <end position="171"/>
    </location>
</feature>
<dbReference type="KEGG" id="tcr:506529.370"/>
<evidence type="ECO:0000256" key="1">
    <source>
        <dbReference type="SAM" id="MobiDB-lite"/>
    </source>
</evidence>
<dbReference type="EMBL" id="AAHK01000003">
    <property type="protein sequence ID" value="EAO00077.1"/>
    <property type="molecule type" value="Genomic_DNA"/>
</dbReference>
<protein>
    <submittedName>
        <fullName evidence="2">Uncharacterized protein</fullName>
    </submittedName>
</protein>
<gene>
    <name evidence="2" type="ORF">Tc00.1047053506529.370</name>
</gene>
<reference evidence="2 3" key="1">
    <citation type="journal article" date="2005" name="Science">
        <title>The genome sequence of Trypanosoma cruzi, etiologic agent of Chagas disease.</title>
        <authorList>
            <person name="El-Sayed N.M."/>
            <person name="Myler P.J."/>
            <person name="Bartholomeu D.C."/>
            <person name="Nilsson D."/>
            <person name="Aggarwal G."/>
            <person name="Tran A.N."/>
            <person name="Ghedin E."/>
            <person name="Worthey E.A."/>
            <person name="Delcher A.L."/>
            <person name="Blandin G."/>
            <person name="Westenberger S.J."/>
            <person name="Caler E."/>
            <person name="Cerqueira G.C."/>
            <person name="Branche C."/>
            <person name="Haas B."/>
            <person name="Anupama A."/>
            <person name="Arner E."/>
            <person name="Aslund L."/>
            <person name="Attipoe P."/>
            <person name="Bontempi E."/>
            <person name="Bringaud F."/>
            <person name="Burton P."/>
            <person name="Cadag E."/>
            <person name="Campbell D.A."/>
            <person name="Carrington M."/>
            <person name="Crabtree J."/>
            <person name="Darban H."/>
            <person name="da Silveira J.F."/>
            <person name="de Jong P."/>
            <person name="Edwards K."/>
            <person name="Englund P.T."/>
            <person name="Fazelina G."/>
            <person name="Feldblyum T."/>
            <person name="Ferella M."/>
            <person name="Frasch A.C."/>
            <person name="Gull K."/>
            <person name="Horn D."/>
            <person name="Hou L."/>
            <person name="Huang Y."/>
            <person name="Kindlund E."/>
            <person name="Klingbeil M."/>
            <person name="Kluge S."/>
            <person name="Koo H."/>
            <person name="Lacerda D."/>
            <person name="Levin M.J."/>
            <person name="Lorenzi H."/>
            <person name="Louie T."/>
            <person name="Machado C.R."/>
            <person name="McCulloch R."/>
            <person name="McKenna A."/>
            <person name="Mizuno Y."/>
            <person name="Mottram J.C."/>
            <person name="Nelson S."/>
            <person name="Ochaya S."/>
            <person name="Osoegawa K."/>
            <person name="Pai G."/>
            <person name="Parsons M."/>
            <person name="Pentony M."/>
            <person name="Pettersson U."/>
            <person name="Pop M."/>
            <person name="Ramirez J.L."/>
            <person name="Rinta J."/>
            <person name="Robertson L."/>
            <person name="Salzberg S.L."/>
            <person name="Sanchez D.O."/>
            <person name="Seyler A."/>
            <person name="Sharma R."/>
            <person name="Shetty J."/>
            <person name="Simpson A.J."/>
            <person name="Sisk E."/>
            <person name="Tammi M.T."/>
            <person name="Tarleton R."/>
            <person name="Teixeira S."/>
            <person name="Van Aken S."/>
            <person name="Vogt C."/>
            <person name="Ward P.N."/>
            <person name="Wickstead B."/>
            <person name="Wortman J."/>
            <person name="White O."/>
            <person name="Fraser C.M."/>
            <person name="Stuart K.D."/>
            <person name="Andersson B."/>
        </authorList>
    </citation>
    <scope>NUCLEOTIDE SEQUENCE [LARGE SCALE GENOMIC DNA]</scope>
    <source>
        <strain evidence="2 3">CL Brener</strain>
    </source>
</reference>
<keyword evidence="3" id="KW-1185">Reference proteome</keyword>
<evidence type="ECO:0000313" key="2">
    <source>
        <dbReference type="EMBL" id="EAO00077.1"/>
    </source>
</evidence>
<proteinExistence type="predicted"/>
<dbReference type="PaxDb" id="353153-Q4E5P4"/>
<accession>Q4E5P4</accession>
<dbReference type="RefSeq" id="XP_821928.1">
    <property type="nucleotide sequence ID" value="XM_816835.1"/>
</dbReference>
<evidence type="ECO:0000313" key="3">
    <source>
        <dbReference type="Proteomes" id="UP000002296"/>
    </source>
</evidence>
<dbReference type="Proteomes" id="UP000002296">
    <property type="component" value="Unassembled WGS sequence"/>
</dbReference>
<dbReference type="GeneID" id="3554979"/>
<organism evidence="2 3">
    <name type="scientific">Trypanosoma cruzi (strain CL Brener)</name>
    <dbReference type="NCBI Taxonomy" id="353153"/>
    <lineage>
        <taxon>Eukaryota</taxon>
        <taxon>Discoba</taxon>
        <taxon>Euglenozoa</taxon>
        <taxon>Kinetoplastea</taxon>
        <taxon>Metakinetoplastina</taxon>
        <taxon>Trypanosomatida</taxon>
        <taxon>Trypanosomatidae</taxon>
        <taxon>Trypanosoma</taxon>
        <taxon>Schizotrypanum</taxon>
    </lineage>
</organism>
<name>Q4E5P4_TRYCC</name>
<dbReference type="AlphaFoldDB" id="Q4E5P4"/>